<dbReference type="GO" id="GO:0005794">
    <property type="term" value="C:Golgi apparatus"/>
    <property type="evidence" value="ECO:0007669"/>
    <property type="project" value="TreeGrafter"/>
</dbReference>
<dbReference type="EMBL" id="PNBA02000012">
    <property type="protein sequence ID" value="KAG6405855.1"/>
    <property type="molecule type" value="Genomic_DNA"/>
</dbReference>
<evidence type="ECO:0000259" key="9">
    <source>
        <dbReference type="Pfam" id="PF14416"/>
    </source>
</evidence>
<comment type="similarity">
    <text evidence="2">Belongs to the PC-esterase family. TBL subfamily.</text>
</comment>
<protein>
    <recommendedName>
        <fullName evidence="12">Trichome birefringence-like N-terminal domain-containing protein</fullName>
    </recommendedName>
</protein>
<evidence type="ECO:0000259" key="8">
    <source>
        <dbReference type="Pfam" id="PF13839"/>
    </source>
</evidence>
<evidence type="ECO:0000256" key="1">
    <source>
        <dbReference type="ARBA" id="ARBA00004167"/>
    </source>
</evidence>
<evidence type="ECO:0000256" key="2">
    <source>
        <dbReference type="ARBA" id="ARBA00007727"/>
    </source>
</evidence>
<gene>
    <name evidence="10" type="ORF">SASPL_133449</name>
</gene>
<dbReference type="InterPro" id="IPR025846">
    <property type="entry name" value="TBL_N"/>
</dbReference>
<comment type="caution">
    <text evidence="10">The sequence shown here is derived from an EMBL/GenBank/DDBJ whole genome shotgun (WGS) entry which is preliminary data.</text>
</comment>
<evidence type="ECO:0000256" key="6">
    <source>
        <dbReference type="ARBA" id="ARBA00023136"/>
    </source>
</evidence>
<comment type="subcellular location">
    <subcellularLocation>
        <location evidence="1">Membrane</location>
        <topology evidence="1">Single-pass membrane protein</topology>
    </subcellularLocation>
</comment>
<dbReference type="Pfam" id="PF13839">
    <property type="entry name" value="PC-Esterase"/>
    <property type="match status" value="1"/>
</dbReference>
<dbReference type="GO" id="GO:0016020">
    <property type="term" value="C:membrane"/>
    <property type="evidence" value="ECO:0007669"/>
    <property type="project" value="UniProtKB-SubCell"/>
</dbReference>
<proteinExistence type="inferred from homology"/>
<accession>A0A8X8X1C2</accession>
<feature type="domain" description="Trichome birefringence-like C-terminal" evidence="8">
    <location>
        <begin position="60"/>
        <end position="101"/>
    </location>
</feature>
<reference evidence="10" key="1">
    <citation type="submission" date="2018-01" db="EMBL/GenBank/DDBJ databases">
        <authorList>
            <person name="Mao J.F."/>
        </authorList>
    </citation>
    <scope>NUCLEOTIDE SEQUENCE</scope>
    <source>
        <strain evidence="10">Huo1</strain>
        <tissue evidence="10">Leaf</tissue>
    </source>
</reference>
<organism evidence="10">
    <name type="scientific">Salvia splendens</name>
    <name type="common">Scarlet sage</name>
    <dbReference type="NCBI Taxonomy" id="180675"/>
    <lineage>
        <taxon>Eukaryota</taxon>
        <taxon>Viridiplantae</taxon>
        <taxon>Streptophyta</taxon>
        <taxon>Embryophyta</taxon>
        <taxon>Tracheophyta</taxon>
        <taxon>Spermatophyta</taxon>
        <taxon>Magnoliopsida</taxon>
        <taxon>eudicotyledons</taxon>
        <taxon>Gunneridae</taxon>
        <taxon>Pentapetalae</taxon>
        <taxon>asterids</taxon>
        <taxon>lamiids</taxon>
        <taxon>Lamiales</taxon>
        <taxon>Lamiaceae</taxon>
        <taxon>Nepetoideae</taxon>
        <taxon>Mentheae</taxon>
        <taxon>Salviinae</taxon>
        <taxon>Salvia</taxon>
        <taxon>Salvia subgen. Calosphace</taxon>
        <taxon>core Calosphace</taxon>
    </lineage>
</organism>
<sequence>MQQTIRATKDAISSRLPDPDAPYYTNNTCWAIHEHQNCMKYRRPDSDFIKWKWKPDDCDLPAFNPSHFLHMLRDKTMAFVGDSVERNQMQSMICLLSKTVQTL</sequence>
<dbReference type="Pfam" id="PF14416">
    <property type="entry name" value="PMR5N"/>
    <property type="match status" value="1"/>
</dbReference>
<keyword evidence="3" id="KW-0812">Transmembrane</keyword>
<dbReference type="PANTHER" id="PTHR32285:SF48">
    <property type="entry name" value="PROTEIN TRICHOME BIREFRINGENCE-LIKE 19"/>
    <property type="match status" value="1"/>
</dbReference>
<dbReference type="InterPro" id="IPR026057">
    <property type="entry name" value="TBL_C"/>
</dbReference>
<dbReference type="AlphaFoldDB" id="A0A8X8X1C2"/>
<keyword evidence="6" id="KW-0472">Membrane</keyword>
<name>A0A8X8X1C2_SALSN</name>
<evidence type="ECO:0000256" key="5">
    <source>
        <dbReference type="ARBA" id="ARBA00022989"/>
    </source>
</evidence>
<keyword evidence="4" id="KW-0735">Signal-anchor</keyword>
<evidence type="ECO:0008006" key="12">
    <source>
        <dbReference type="Google" id="ProtNLM"/>
    </source>
</evidence>
<feature type="domain" description="Trichome birefringence-like N-terminal" evidence="9">
    <location>
        <begin position="18"/>
        <end position="59"/>
    </location>
</feature>
<evidence type="ECO:0000256" key="3">
    <source>
        <dbReference type="ARBA" id="ARBA00022692"/>
    </source>
</evidence>
<dbReference type="PANTHER" id="PTHR32285">
    <property type="entry name" value="PROTEIN TRICHOME BIREFRINGENCE-LIKE 9-RELATED"/>
    <property type="match status" value="1"/>
</dbReference>
<evidence type="ECO:0000256" key="4">
    <source>
        <dbReference type="ARBA" id="ARBA00022968"/>
    </source>
</evidence>
<feature type="region of interest" description="Disordered" evidence="7">
    <location>
        <begin position="1"/>
        <end position="20"/>
    </location>
</feature>
<dbReference type="InterPro" id="IPR029962">
    <property type="entry name" value="TBL"/>
</dbReference>
<evidence type="ECO:0000313" key="11">
    <source>
        <dbReference type="Proteomes" id="UP000298416"/>
    </source>
</evidence>
<keyword evidence="5" id="KW-1133">Transmembrane helix</keyword>
<evidence type="ECO:0000313" key="10">
    <source>
        <dbReference type="EMBL" id="KAG6405855.1"/>
    </source>
</evidence>
<reference evidence="10" key="2">
    <citation type="submission" date="2020-08" db="EMBL/GenBank/DDBJ databases">
        <title>Plant Genome Project.</title>
        <authorList>
            <person name="Zhang R.-G."/>
        </authorList>
    </citation>
    <scope>NUCLEOTIDE SEQUENCE</scope>
    <source>
        <strain evidence="10">Huo1</strain>
        <tissue evidence="10">Leaf</tissue>
    </source>
</reference>
<keyword evidence="11" id="KW-1185">Reference proteome</keyword>
<dbReference type="GO" id="GO:0016413">
    <property type="term" value="F:O-acetyltransferase activity"/>
    <property type="evidence" value="ECO:0007669"/>
    <property type="project" value="InterPro"/>
</dbReference>
<dbReference type="Proteomes" id="UP000298416">
    <property type="component" value="Unassembled WGS sequence"/>
</dbReference>
<evidence type="ECO:0000256" key="7">
    <source>
        <dbReference type="SAM" id="MobiDB-lite"/>
    </source>
</evidence>